<evidence type="ECO:0000313" key="2">
    <source>
        <dbReference type="EnsemblProtists" id="HpaP805223"/>
    </source>
</evidence>
<dbReference type="EMBL" id="JH598219">
    <property type="status" value="NOT_ANNOTATED_CDS"/>
    <property type="molecule type" value="Genomic_DNA"/>
</dbReference>
<feature type="compositionally biased region" description="Basic and acidic residues" evidence="1">
    <location>
        <begin position="337"/>
        <end position="348"/>
    </location>
</feature>
<feature type="region of interest" description="Disordered" evidence="1">
    <location>
        <begin position="312"/>
        <end position="384"/>
    </location>
</feature>
<proteinExistence type="predicted"/>
<organism evidence="2 3">
    <name type="scientific">Hyaloperonospora arabidopsidis (strain Emoy2)</name>
    <name type="common">Downy mildew agent</name>
    <name type="synonym">Peronospora arabidopsidis</name>
    <dbReference type="NCBI Taxonomy" id="559515"/>
    <lineage>
        <taxon>Eukaryota</taxon>
        <taxon>Sar</taxon>
        <taxon>Stramenopiles</taxon>
        <taxon>Oomycota</taxon>
        <taxon>Peronosporomycetes</taxon>
        <taxon>Peronosporales</taxon>
        <taxon>Peronosporaceae</taxon>
        <taxon>Hyaloperonospora</taxon>
    </lineage>
</organism>
<sequence length="769" mass="83370">MGTKRNKIKSIRKEVTDVEKRQTRQKTSRPLVVNCTGHETVEELGMKKLRTTTWSSVKTRSKGASETVRWANAVLSAGPTSSEARPAVSAQDLTIQDASADTLIARAGRDDVPTSQAVSSDASTAVALMSQDSLLSQTPSSAEVLTSQAVPAGASTSQDMSVNVSTDQILPSIASTSEELLAEAPTSRVVPADASTCRAVPAEALTPLDSLTHSLTSQAVTPEAPTRQDVSPVVLTSQALFNDLLTSQSAVVAVLTSQDSTAKVSTSCVTSADALTHQRELAGTLTCIPLSTIVLTSQVLLVEATSNELLSSEAERMENRSLQSDSAEPGVAVMQQRQRDDDDDRRDAFTSAIAGDERERIDTVSVSATEPASKRSERVSSDTLPLHQDAAEMATKSTTAGSAHPDVVTEPTCLCRRLSVTGTTKAKPDINTSLDLRFTSEMICERGATVLTNDNEEPANSALAKTQSPLGEAVAIEAVVNTLTPAENPTGEAVAIEAVPITLAPAKNIAGEAIRCKAVPTVALEGSQGNRKRNGGAETGDERPHKRDKLFVSEEKSRSQLHLAQNLKAIEAKAPWKTVYGNLPVPFDETNHPVLAKKLSQFWRKHSRAVWERNFWAPMSRKLNLADFNKRNNRQFSAKTAFESLIVSVYEELGAAFFVKLDKQKPRHPGWWYYGPVVALFALHHIKGEEAMWNYVNSEVLKRFPDCKLPVPLTAANSGAIRSRYKGESGSMWMANHYLTTVILREIEELKAEQQVCKQVETSYEPERE</sequence>
<evidence type="ECO:0000256" key="1">
    <source>
        <dbReference type="SAM" id="MobiDB-lite"/>
    </source>
</evidence>
<keyword evidence="3" id="KW-1185">Reference proteome</keyword>
<dbReference type="VEuPathDB" id="FungiDB:HpaG805223"/>
<dbReference type="InParanoid" id="M4BG02"/>
<name>M4BG02_HYAAE</name>
<protein>
    <submittedName>
        <fullName evidence="2">Uncharacterized protein</fullName>
    </submittedName>
</protein>
<dbReference type="eggNOG" id="ENOG502S2HV">
    <property type="taxonomic scope" value="Eukaryota"/>
</dbReference>
<dbReference type="AlphaFoldDB" id="M4BG02"/>
<reference evidence="2" key="2">
    <citation type="submission" date="2015-06" db="UniProtKB">
        <authorList>
            <consortium name="EnsemblProtists"/>
        </authorList>
    </citation>
    <scope>IDENTIFICATION</scope>
    <source>
        <strain evidence="2">Emoy2</strain>
    </source>
</reference>
<feature type="region of interest" description="Disordered" evidence="1">
    <location>
        <begin position="526"/>
        <end position="547"/>
    </location>
</feature>
<evidence type="ECO:0000313" key="3">
    <source>
        <dbReference type="Proteomes" id="UP000011713"/>
    </source>
</evidence>
<accession>M4BG02</accession>
<reference evidence="3" key="1">
    <citation type="journal article" date="2010" name="Science">
        <title>Signatures of adaptation to obligate biotrophy in the Hyaloperonospora arabidopsidis genome.</title>
        <authorList>
            <person name="Baxter L."/>
            <person name="Tripathy S."/>
            <person name="Ishaque N."/>
            <person name="Boot N."/>
            <person name="Cabral A."/>
            <person name="Kemen E."/>
            <person name="Thines M."/>
            <person name="Ah-Fong A."/>
            <person name="Anderson R."/>
            <person name="Badejoko W."/>
            <person name="Bittner-Eddy P."/>
            <person name="Boore J.L."/>
            <person name="Chibucos M.C."/>
            <person name="Coates M."/>
            <person name="Dehal P."/>
            <person name="Delehaunty K."/>
            <person name="Dong S."/>
            <person name="Downton P."/>
            <person name="Dumas B."/>
            <person name="Fabro G."/>
            <person name="Fronick C."/>
            <person name="Fuerstenberg S.I."/>
            <person name="Fulton L."/>
            <person name="Gaulin E."/>
            <person name="Govers F."/>
            <person name="Hughes L."/>
            <person name="Humphray S."/>
            <person name="Jiang R.H."/>
            <person name="Judelson H."/>
            <person name="Kamoun S."/>
            <person name="Kyung K."/>
            <person name="Meijer H."/>
            <person name="Minx P."/>
            <person name="Morris P."/>
            <person name="Nelson J."/>
            <person name="Phuntumart V."/>
            <person name="Qutob D."/>
            <person name="Rehmany A."/>
            <person name="Rougon-Cardoso A."/>
            <person name="Ryden P."/>
            <person name="Torto-Alalibo T."/>
            <person name="Studholme D."/>
            <person name="Wang Y."/>
            <person name="Win J."/>
            <person name="Wood J."/>
            <person name="Clifton S.W."/>
            <person name="Rogers J."/>
            <person name="Van den Ackerveken G."/>
            <person name="Jones J.D."/>
            <person name="McDowell J.M."/>
            <person name="Beynon J."/>
            <person name="Tyler B.M."/>
        </authorList>
    </citation>
    <scope>NUCLEOTIDE SEQUENCE [LARGE SCALE GENOMIC DNA]</scope>
    <source>
        <strain evidence="3">Emoy2</strain>
    </source>
</reference>
<dbReference type="HOGENOM" id="CLU_363491_0_0_1"/>
<dbReference type="Proteomes" id="UP000011713">
    <property type="component" value="Unassembled WGS sequence"/>
</dbReference>
<dbReference type="EnsemblProtists" id="HpaT805223">
    <property type="protein sequence ID" value="HpaP805223"/>
    <property type="gene ID" value="HpaG805223"/>
</dbReference>